<sequence>MAPPAQMKEADALNTSPLWVTPPSNGSRSQTPKHDPLIIANERRQLPATIGQLRGEATYPHVLSNSHADGAIRGQEFLGKQCALFDNMQQLLMTFSGHLASLVETQRHSADGRTTSCVPVVQRNVCIFFRTAPLSRLRREHDWLECG</sequence>
<name>A0A2G5B5C2_COERN</name>
<evidence type="ECO:0000256" key="1">
    <source>
        <dbReference type="SAM" id="MobiDB-lite"/>
    </source>
</evidence>
<feature type="region of interest" description="Disordered" evidence="1">
    <location>
        <begin position="1"/>
        <end position="34"/>
    </location>
</feature>
<evidence type="ECO:0000313" key="3">
    <source>
        <dbReference type="Proteomes" id="UP000242474"/>
    </source>
</evidence>
<protein>
    <submittedName>
        <fullName evidence="2">Uncharacterized protein</fullName>
    </submittedName>
</protein>
<dbReference type="AlphaFoldDB" id="A0A2G5B5C2"/>
<feature type="compositionally biased region" description="Polar residues" evidence="1">
    <location>
        <begin position="13"/>
        <end position="30"/>
    </location>
</feature>
<reference evidence="2 3" key="1">
    <citation type="journal article" date="2015" name="Genome Biol. Evol.">
        <title>Phylogenomic analyses indicate that early fungi evolved digesting cell walls of algal ancestors of land plants.</title>
        <authorList>
            <person name="Chang Y."/>
            <person name="Wang S."/>
            <person name="Sekimoto S."/>
            <person name="Aerts A.L."/>
            <person name="Choi C."/>
            <person name="Clum A."/>
            <person name="LaButti K.M."/>
            <person name="Lindquist E.A."/>
            <person name="Yee Ngan C."/>
            <person name="Ohm R.A."/>
            <person name="Salamov A.A."/>
            <person name="Grigoriev I.V."/>
            <person name="Spatafora J.W."/>
            <person name="Berbee M.L."/>
        </authorList>
    </citation>
    <scope>NUCLEOTIDE SEQUENCE [LARGE SCALE GENOMIC DNA]</scope>
    <source>
        <strain evidence="2 3">NRRL 1564</strain>
    </source>
</reference>
<accession>A0A2G5B5C2</accession>
<keyword evidence="3" id="KW-1185">Reference proteome</keyword>
<dbReference type="Proteomes" id="UP000242474">
    <property type="component" value="Unassembled WGS sequence"/>
</dbReference>
<evidence type="ECO:0000313" key="2">
    <source>
        <dbReference type="EMBL" id="PIA14243.1"/>
    </source>
</evidence>
<organism evidence="2 3">
    <name type="scientific">Coemansia reversa (strain ATCC 12441 / NRRL 1564)</name>
    <dbReference type="NCBI Taxonomy" id="763665"/>
    <lineage>
        <taxon>Eukaryota</taxon>
        <taxon>Fungi</taxon>
        <taxon>Fungi incertae sedis</taxon>
        <taxon>Zoopagomycota</taxon>
        <taxon>Kickxellomycotina</taxon>
        <taxon>Kickxellomycetes</taxon>
        <taxon>Kickxellales</taxon>
        <taxon>Kickxellaceae</taxon>
        <taxon>Coemansia</taxon>
    </lineage>
</organism>
<dbReference type="EMBL" id="KZ303520">
    <property type="protein sequence ID" value="PIA14243.1"/>
    <property type="molecule type" value="Genomic_DNA"/>
</dbReference>
<gene>
    <name evidence="2" type="ORF">COEREDRAFT_10603</name>
</gene>
<proteinExistence type="predicted"/>